<dbReference type="Gene3D" id="1.10.101.10">
    <property type="entry name" value="PGBD-like superfamily/PGBD"/>
    <property type="match status" value="1"/>
</dbReference>
<organism evidence="2 3">
    <name type="scientific">[Clostridium] symbiosum ATCC 14940</name>
    <dbReference type="NCBI Taxonomy" id="411472"/>
    <lineage>
        <taxon>Bacteria</taxon>
        <taxon>Bacillati</taxon>
        <taxon>Bacillota</taxon>
        <taxon>Clostridia</taxon>
        <taxon>Lachnospirales</taxon>
        <taxon>Lachnospiraceae</taxon>
        <taxon>Otoolea</taxon>
    </lineage>
</organism>
<feature type="domain" description="Peptidoglycan binding-like" evidence="1">
    <location>
        <begin position="358"/>
        <end position="418"/>
    </location>
</feature>
<accession>A0ABC9U2E2</accession>
<evidence type="ECO:0000259" key="1">
    <source>
        <dbReference type="Pfam" id="PF01471"/>
    </source>
</evidence>
<sequence length="433" mass="48117">MRGYKLMQRYGRSYKSLHACEASETEQGYLQVNVVNSENNFPIQGADVLIRYQGEEAPEEVVQTNNSGQTESIAVKAPPVALSLDEQNTIRPYSEYTVTVTAPGFEPVTVNGTEILAGVTAIQPIRMIPAAEEQGTMEDIEIPDHTLYGTYPPKIAEEEIKPTNESGEIVLSRVVVPQTIVVHDGVPTDATAKNYYVPYRDYIKNVASSEIYATWPQATIVANVLAIMSFTLNRVYTEWYRNQGYDFTITSSTAFDHKWIYGRDIFDTISVVVDDIFDSYLSRPGVRQPILTQYCDGRQVTCPGWMTQWGSCNLGEQGYSPIEILRHFYGSNMYINTAEMISGIPASFPGTNLTIGSSGDKVRQMQEQLDTIATVYSSIPRVAIDGIYGPATAESVKVFQSVFGLPQTGVVDFATWYKISHIYVGITRIAELS</sequence>
<dbReference type="InterPro" id="IPR002477">
    <property type="entry name" value="Peptidoglycan-bd-like"/>
</dbReference>
<comment type="caution">
    <text evidence="2">The sequence shown here is derived from an EMBL/GenBank/DDBJ whole genome shotgun (WGS) entry which is preliminary data.</text>
</comment>
<evidence type="ECO:0000313" key="2">
    <source>
        <dbReference type="EMBL" id="ERI79705.1"/>
    </source>
</evidence>
<protein>
    <submittedName>
        <fullName evidence="2">Peptidoglycan binding domain protein</fullName>
    </submittedName>
</protein>
<dbReference type="InterPro" id="IPR036365">
    <property type="entry name" value="PGBD-like_sf"/>
</dbReference>
<reference evidence="2 3" key="1">
    <citation type="submission" date="2013-07" db="EMBL/GenBank/DDBJ databases">
        <authorList>
            <person name="Weinstock G."/>
            <person name="Sodergren E."/>
            <person name="Wylie T."/>
            <person name="Fulton L."/>
            <person name="Fulton R."/>
            <person name="Fronick C."/>
            <person name="O'Laughlin M."/>
            <person name="Godfrey J."/>
            <person name="Miner T."/>
            <person name="Herter B."/>
            <person name="Appelbaum E."/>
            <person name="Cordes M."/>
            <person name="Lek S."/>
            <person name="Wollam A."/>
            <person name="Pepin K.H."/>
            <person name="Palsikar V.B."/>
            <person name="Mitreva M."/>
            <person name="Wilson R.K."/>
        </authorList>
    </citation>
    <scope>NUCLEOTIDE SEQUENCE [LARGE SCALE GENOMIC DNA]</scope>
    <source>
        <strain evidence="2 3">ATCC 14940</strain>
    </source>
</reference>
<dbReference type="EMBL" id="AWSU01000059">
    <property type="protein sequence ID" value="ERI79705.1"/>
    <property type="molecule type" value="Genomic_DNA"/>
</dbReference>
<dbReference type="InterPro" id="IPR036366">
    <property type="entry name" value="PGBDSf"/>
</dbReference>
<dbReference type="AlphaFoldDB" id="A0ABC9U2E2"/>
<proteinExistence type="predicted"/>
<gene>
    <name evidence="2" type="ORF">CLOSYM_00712</name>
</gene>
<name>A0ABC9U2E2_CLOSY</name>
<dbReference type="Proteomes" id="UP000016491">
    <property type="component" value="Unassembled WGS sequence"/>
</dbReference>
<dbReference type="SUPFAM" id="SSF47090">
    <property type="entry name" value="PGBD-like"/>
    <property type="match status" value="1"/>
</dbReference>
<dbReference type="Pfam" id="PF01471">
    <property type="entry name" value="PG_binding_1"/>
    <property type="match status" value="1"/>
</dbReference>
<evidence type="ECO:0000313" key="3">
    <source>
        <dbReference type="Proteomes" id="UP000016491"/>
    </source>
</evidence>